<evidence type="ECO:0000313" key="2">
    <source>
        <dbReference type="EMBL" id="KAH6873840.1"/>
    </source>
</evidence>
<comment type="caution">
    <text evidence="2">The sequence shown here is derived from an EMBL/GenBank/DDBJ whole genome shotgun (WGS) entry which is preliminary data.</text>
</comment>
<accession>A0A9P8VSS6</accession>
<gene>
    <name evidence="2" type="ORF">B0T10DRAFT_499591</name>
</gene>
<feature type="region of interest" description="Disordered" evidence="1">
    <location>
        <begin position="1"/>
        <end position="99"/>
    </location>
</feature>
<dbReference type="OrthoDB" id="197676at2759"/>
<name>A0A9P8VSS6_9HYPO</name>
<dbReference type="EMBL" id="JAGPYM010000044">
    <property type="protein sequence ID" value="KAH6873840.1"/>
    <property type="molecule type" value="Genomic_DNA"/>
</dbReference>
<evidence type="ECO:0000313" key="3">
    <source>
        <dbReference type="Proteomes" id="UP000777438"/>
    </source>
</evidence>
<sequence length="282" mass="32425">MPGASKPTNSSMEGSESRVDANNSRSKPSQSRKRRSENTRSPPKPRQTKRAKTSSVEASDTPKADTRPRLTTPDLEFDFDRTQLRDQRPTPGRINRPRLTHGELDDEFKERFYIPEVSKSSKASFAKQALADPSYTFHDLHVCHKKGPNGSPTYDEAGFQLDWCKVDKWMKPTSYSKSRAVNGMNRALERAAKEEKTMYDAFFVDGKGPDNTSSCQVTNYIKDHVSKDLHVPWHQIDAKRVSEWEKKGFPQQKADEWWREPNEEEKKRMLKMMTGASLRKDL</sequence>
<dbReference type="Proteomes" id="UP000777438">
    <property type="component" value="Unassembled WGS sequence"/>
</dbReference>
<evidence type="ECO:0000256" key="1">
    <source>
        <dbReference type="SAM" id="MobiDB-lite"/>
    </source>
</evidence>
<feature type="compositionally biased region" description="Polar residues" evidence="1">
    <location>
        <begin position="1"/>
        <end position="14"/>
    </location>
</feature>
<dbReference type="AlphaFoldDB" id="A0A9P8VSS6"/>
<organism evidence="2 3">
    <name type="scientific">Thelonectria olida</name>
    <dbReference type="NCBI Taxonomy" id="1576542"/>
    <lineage>
        <taxon>Eukaryota</taxon>
        <taxon>Fungi</taxon>
        <taxon>Dikarya</taxon>
        <taxon>Ascomycota</taxon>
        <taxon>Pezizomycotina</taxon>
        <taxon>Sordariomycetes</taxon>
        <taxon>Hypocreomycetidae</taxon>
        <taxon>Hypocreales</taxon>
        <taxon>Nectriaceae</taxon>
        <taxon>Thelonectria</taxon>
    </lineage>
</organism>
<reference evidence="2 3" key="1">
    <citation type="journal article" date="2021" name="Nat. Commun.">
        <title>Genetic determinants of endophytism in the Arabidopsis root mycobiome.</title>
        <authorList>
            <person name="Mesny F."/>
            <person name="Miyauchi S."/>
            <person name="Thiergart T."/>
            <person name="Pickel B."/>
            <person name="Atanasova L."/>
            <person name="Karlsson M."/>
            <person name="Huettel B."/>
            <person name="Barry K.W."/>
            <person name="Haridas S."/>
            <person name="Chen C."/>
            <person name="Bauer D."/>
            <person name="Andreopoulos W."/>
            <person name="Pangilinan J."/>
            <person name="LaButti K."/>
            <person name="Riley R."/>
            <person name="Lipzen A."/>
            <person name="Clum A."/>
            <person name="Drula E."/>
            <person name="Henrissat B."/>
            <person name="Kohler A."/>
            <person name="Grigoriev I.V."/>
            <person name="Martin F.M."/>
            <person name="Hacquard S."/>
        </authorList>
    </citation>
    <scope>NUCLEOTIDE SEQUENCE [LARGE SCALE GENOMIC DNA]</scope>
    <source>
        <strain evidence="2 3">MPI-CAGE-CH-0241</strain>
    </source>
</reference>
<keyword evidence="3" id="KW-1185">Reference proteome</keyword>
<protein>
    <submittedName>
        <fullName evidence="2">Uncharacterized protein</fullName>
    </submittedName>
</protein>
<proteinExistence type="predicted"/>
<feature type="compositionally biased region" description="Basic and acidic residues" evidence="1">
    <location>
        <begin position="78"/>
        <end position="88"/>
    </location>
</feature>